<evidence type="ECO:0000313" key="2">
    <source>
        <dbReference type="EMBL" id="JAG61384.1"/>
    </source>
</evidence>
<dbReference type="EMBL" id="GBRD01004437">
    <property type="protein sequence ID" value="JAG61384.1"/>
    <property type="molecule type" value="Transcribed_RNA"/>
</dbReference>
<feature type="non-terminal residue" evidence="2">
    <location>
        <position position="1"/>
    </location>
</feature>
<name>A0A0K8T771_LYGHE</name>
<dbReference type="PROSITE" id="PS50005">
    <property type="entry name" value="TPR"/>
    <property type="match status" value="1"/>
</dbReference>
<reference evidence="2" key="1">
    <citation type="submission" date="2014-09" db="EMBL/GenBank/DDBJ databases">
        <authorList>
            <person name="Magalhaes I.L.F."/>
            <person name="Oliveira U."/>
            <person name="Santos F.R."/>
            <person name="Vidigal T.H.D.A."/>
            <person name="Brescovit A.D."/>
            <person name="Santos A.J."/>
        </authorList>
    </citation>
    <scope>NUCLEOTIDE SEQUENCE</scope>
</reference>
<dbReference type="AlphaFoldDB" id="A0A0K8T771"/>
<accession>A0A0K8T771</accession>
<dbReference type="Gene3D" id="1.25.40.10">
    <property type="entry name" value="Tetratricopeptide repeat domain"/>
    <property type="match status" value="1"/>
</dbReference>
<evidence type="ECO:0000256" key="1">
    <source>
        <dbReference type="PROSITE-ProRule" id="PRU00339"/>
    </source>
</evidence>
<keyword evidence="1" id="KW-0802">TPR repeat</keyword>
<protein>
    <submittedName>
        <fullName evidence="2">Uncharacterized protein</fullName>
    </submittedName>
</protein>
<feature type="repeat" description="TPR" evidence="1">
    <location>
        <begin position="54"/>
        <end position="87"/>
    </location>
</feature>
<proteinExistence type="predicted"/>
<sequence length="274" mass="31345">WAFWLDENGELINNLSNLKSRTALDKSLNKFLSQLASLKCENVKDWVAWVDRYPVPMVKLGKYFLRNKIFDTAITLFDSVIQMEPNFSAAAHYYKAGALGNMINWESMSEKDQENKGKLENEMIQAAKLFEKLGNEAMKNSAIVSKMKCSNKQGIIQIDAYEEQSKNLANLYHLFSQSIGDIFGHAVMPRSFENYSLKDPLTFKVHQYLLRDGILNHSVVSKQNMSQSEVKDLSCGYGVSVSDLNNFLVKWDAKMIKKLSRIQGRHETQFVSTF</sequence>
<dbReference type="InterPro" id="IPR019734">
    <property type="entry name" value="TPR_rpt"/>
</dbReference>
<dbReference type="InterPro" id="IPR011990">
    <property type="entry name" value="TPR-like_helical_dom_sf"/>
</dbReference>
<organism evidence="2">
    <name type="scientific">Lygus hesperus</name>
    <name type="common">Western plant bug</name>
    <dbReference type="NCBI Taxonomy" id="30085"/>
    <lineage>
        <taxon>Eukaryota</taxon>
        <taxon>Metazoa</taxon>
        <taxon>Ecdysozoa</taxon>
        <taxon>Arthropoda</taxon>
        <taxon>Hexapoda</taxon>
        <taxon>Insecta</taxon>
        <taxon>Pterygota</taxon>
        <taxon>Neoptera</taxon>
        <taxon>Paraneoptera</taxon>
        <taxon>Hemiptera</taxon>
        <taxon>Heteroptera</taxon>
        <taxon>Panheteroptera</taxon>
        <taxon>Cimicomorpha</taxon>
        <taxon>Miridae</taxon>
        <taxon>Mirini</taxon>
        <taxon>Lygus</taxon>
    </lineage>
</organism>